<protein>
    <recommendedName>
        <fullName evidence="4">Restriction of telomere capping protein 5</fullName>
    </recommendedName>
</protein>
<evidence type="ECO:0000313" key="7">
    <source>
        <dbReference type="EMBL" id="ORX46014.1"/>
    </source>
</evidence>
<sequence>MATIISGYTAKKKTGFLHFNKNKETEEIEEYCSSESSCVKALLSCFNPKEKRTVILLFKGLCKRSKSIDQNVEVNDKITHDEINTLKFDRDAFYEHLGVNQKVADHFFEAFAQHMYHYHERDQSKIGVAINEISFHAFLHCIASYGLESHINIGSAMYRIIDIWAHSVFDGTVKKNEYKIDRKEIEKVMKERRLLNEISMSEAYTEKGYHVYDIMPERKKYLIKEPVGNSFSFAEKNSLPIYEINEQDLKSYITYYDMVEIFEGMAYIAISKFLLLNKNFLTENGTTKKSQQRMAVDRKMLKTLIDQIYRYLDKGEILENGKNDVFPEDERLTLAELQYWIKSQFPRIFNSFEGFIRDKFVSIISLDKKITIPETPTLEKDEVLGPDISPYITSLTKEKTIPLYSEKSRQSKILSPYQMWLLSNILPLESVLFSSDQKKLDDEKNRQLFGNLLDNEEDNTIPSESDMEQSTWYVLYAGSQDGYSLYSFESNIFYYSGPTILLINARPIVENCSGTHITKSNIILGAYIPERWHESRNYFGNEETLLFELTPYFEVYNSIVFNNNYIHYHQTHGISFGGIGETARLSLDKSLHYGVYQFHPTKQNMKESFTPSMTRGSSTKDWVINFEVVDMEVIGLNGYIENKAKE</sequence>
<dbReference type="SMART" id="SM00584">
    <property type="entry name" value="TLDc"/>
    <property type="match status" value="1"/>
</dbReference>
<feature type="domain" description="TLDc" evidence="6">
    <location>
        <begin position="447"/>
        <end position="637"/>
    </location>
</feature>
<evidence type="ECO:0000256" key="3">
    <source>
        <dbReference type="ARBA" id="ARBA00006731"/>
    </source>
</evidence>
<keyword evidence="8" id="KW-1185">Reference proteome</keyword>
<evidence type="ECO:0000256" key="2">
    <source>
        <dbReference type="ARBA" id="ARBA00004496"/>
    </source>
</evidence>
<dbReference type="STRING" id="1754191.A0A1Y1V2U9"/>
<dbReference type="Proteomes" id="UP000193719">
    <property type="component" value="Unassembled WGS sequence"/>
</dbReference>
<evidence type="ECO:0000256" key="1">
    <source>
        <dbReference type="ARBA" id="ARBA00002738"/>
    </source>
</evidence>
<evidence type="ECO:0000256" key="4">
    <source>
        <dbReference type="ARBA" id="ARBA00015163"/>
    </source>
</evidence>
<dbReference type="PANTHER" id="PTHR23354:SF130">
    <property type="entry name" value="RESTRICTION OF TELOMERE CAPPING PROTEIN 5"/>
    <property type="match status" value="1"/>
</dbReference>
<keyword evidence="5" id="KW-0963">Cytoplasm</keyword>
<dbReference type="PANTHER" id="PTHR23354">
    <property type="entry name" value="NUCLEOLAR PROTEIN 7/ESTROGEN RECEPTOR COACTIVATOR-RELATED"/>
    <property type="match status" value="1"/>
</dbReference>
<dbReference type="AlphaFoldDB" id="A0A1Y1V2U9"/>
<dbReference type="GO" id="GO:0005634">
    <property type="term" value="C:nucleus"/>
    <property type="evidence" value="ECO:0007669"/>
    <property type="project" value="TreeGrafter"/>
</dbReference>
<gene>
    <name evidence="7" type="ORF">BCR36DRAFT_357731</name>
</gene>
<organism evidence="7 8">
    <name type="scientific">Piromyces finnis</name>
    <dbReference type="NCBI Taxonomy" id="1754191"/>
    <lineage>
        <taxon>Eukaryota</taxon>
        <taxon>Fungi</taxon>
        <taxon>Fungi incertae sedis</taxon>
        <taxon>Chytridiomycota</taxon>
        <taxon>Chytridiomycota incertae sedis</taxon>
        <taxon>Neocallimastigomycetes</taxon>
        <taxon>Neocallimastigales</taxon>
        <taxon>Neocallimastigaceae</taxon>
        <taxon>Piromyces</taxon>
    </lineage>
</organism>
<reference evidence="7 8" key="2">
    <citation type="submission" date="2016-08" db="EMBL/GenBank/DDBJ databases">
        <title>Pervasive Adenine N6-methylation of Active Genes in Fungi.</title>
        <authorList>
            <consortium name="DOE Joint Genome Institute"/>
            <person name="Mondo S.J."/>
            <person name="Dannebaum R.O."/>
            <person name="Kuo R.C."/>
            <person name="Labutti K."/>
            <person name="Haridas S."/>
            <person name="Kuo A."/>
            <person name="Salamov A."/>
            <person name="Ahrendt S.R."/>
            <person name="Lipzen A."/>
            <person name="Sullivan W."/>
            <person name="Andreopoulos W.B."/>
            <person name="Clum A."/>
            <person name="Lindquist E."/>
            <person name="Daum C."/>
            <person name="Ramamoorthy G.K."/>
            <person name="Gryganskyi A."/>
            <person name="Culley D."/>
            <person name="Magnuson J.K."/>
            <person name="James T.Y."/>
            <person name="O'Malley M.A."/>
            <person name="Stajich J.E."/>
            <person name="Spatafora J.W."/>
            <person name="Visel A."/>
            <person name="Grigoriev I.V."/>
        </authorList>
    </citation>
    <scope>NUCLEOTIDE SEQUENCE [LARGE SCALE GENOMIC DNA]</scope>
    <source>
        <strain evidence="8">finn</strain>
    </source>
</reference>
<dbReference type="PROSITE" id="PS51886">
    <property type="entry name" value="TLDC"/>
    <property type="match status" value="1"/>
</dbReference>
<dbReference type="Pfam" id="PF07534">
    <property type="entry name" value="TLD"/>
    <property type="match status" value="1"/>
</dbReference>
<proteinExistence type="inferred from homology"/>
<evidence type="ECO:0000259" key="6">
    <source>
        <dbReference type="PROSITE" id="PS51886"/>
    </source>
</evidence>
<evidence type="ECO:0000313" key="8">
    <source>
        <dbReference type="Proteomes" id="UP000193719"/>
    </source>
</evidence>
<comment type="subcellular location">
    <subcellularLocation>
        <location evidence="2">Cytoplasm</location>
    </subcellularLocation>
</comment>
<dbReference type="InterPro" id="IPR006571">
    <property type="entry name" value="TLDc_dom"/>
</dbReference>
<dbReference type="OrthoDB" id="289228at2759"/>
<dbReference type="GO" id="GO:0005737">
    <property type="term" value="C:cytoplasm"/>
    <property type="evidence" value="ECO:0007669"/>
    <property type="project" value="UniProtKB-SubCell"/>
</dbReference>
<dbReference type="GO" id="GO:0006979">
    <property type="term" value="P:response to oxidative stress"/>
    <property type="evidence" value="ECO:0007669"/>
    <property type="project" value="TreeGrafter"/>
</dbReference>
<comment type="caution">
    <text evidence="7">The sequence shown here is derived from an EMBL/GenBank/DDBJ whole genome shotgun (WGS) entry which is preliminary data.</text>
</comment>
<dbReference type="EMBL" id="MCFH01000037">
    <property type="protein sequence ID" value="ORX46014.1"/>
    <property type="molecule type" value="Genomic_DNA"/>
</dbReference>
<evidence type="ECO:0000256" key="5">
    <source>
        <dbReference type="ARBA" id="ARBA00022490"/>
    </source>
</evidence>
<accession>A0A1Y1V2U9</accession>
<comment type="similarity">
    <text evidence="3">Belongs to the RTC5 family.</text>
</comment>
<comment type="function">
    <text evidence="1">May be involved in a process influencing telomere capping.</text>
</comment>
<name>A0A1Y1V2U9_9FUNG</name>
<reference evidence="7 8" key="1">
    <citation type="submission" date="2016-08" db="EMBL/GenBank/DDBJ databases">
        <title>Genomes of anaerobic fungi encode conserved fungal cellulosomes for biomass hydrolysis.</title>
        <authorList>
            <consortium name="DOE Joint Genome Institute"/>
            <person name="Haitjema C.H."/>
            <person name="Gilmore S.P."/>
            <person name="Henske J.K."/>
            <person name="Solomon K.V."/>
            <person name="De Groot R."/>
            <person name="Kuo A."/>
            <person name="Mondo S.J."/>
            <person name="Salamov A.A."/>
            <person name="Labutti K."/>
            <person name="Zhao Z."/>
            <person name="Chiniquy J."/>
            <person name="Barry K."/>
            <person name="Brewer H.M."/>
            <person name="Purvine S.O."/>
            <person name="Wright A.T."/>
            <person name="Boxma B."/>
            <person name="Van Alen T."/>
            <person name="Hackstein J.H."/>
            <person name="Baker S.E."/>
            <person name="Grigoriev I.V."/>
            <person name="O'Malley M.A."/>
        </authorList>
    </citation>
    <scope>NUCLEOTIDE SEQUENCE [LARGE SCALE GENOMIC DNA]</scope>
    <source>
        <strain evidence="8">finn</strain>
    </source>
</reference>